<keyword evidence="3" id="KW-1185">Reference proteome</keyword>
<evidence type="ECO:0000313" key="2">
    <source>
        <dbReference type="EMBL" id="GME74051.1"/>
    </source>
</evidence>
<evidence type="ECO:0000313" key="3">
    <source>
        <dbReference type="Proteomes" id="UP001165063"/>
    </source>
</evidence>
<dbReference type="EMBL" id="BSXU01011126">
    <property type="protein sequence ID" value="GME74051.1"/>
    <property type="molecule type" value="Genomic_DNA"/>
</dbReference>
<reference evidence="2" key="1">
    <citation type="submission" date="2023-04" db="EMBL/GenBank/DDBJ databases">
        <title>Ambrosiozyma monospora NBRC 1965.</title>
        <authorList>
            <person name="Ichikawa N."/>
            <person name="Sato H."/>
            <person name="Tonouchi N."/>
        </authorList>
    </citation>
    <scope>NUCLEOTIDE SEQUENCE</scope>
    <source>
        <strain evidence="2">NBRC 1965</strain>
    </source>
</reference>
<feature type="region of interest" description="Disordered" evidence="1">
    <location>
        <begin position="179"/>
        <end position="248"/>
    </location>
</feature>
<feature type="compositionally biased region" description="Low complexity" evidence="1">
    <location>
        <begin position="14"/>
        <end position="23"/>
    </location>
</feature>
<feature type="compositionally biased region" description="Polar residues" evidence="1">
    <location>
        <begin position="223"/>
        <end position="238"/>
    </location>
</feature>
<evidence type="ECO:0000256" key="1">
    <source>
        <dbReference type="SAM" id="MobiDB-lite"/>
    </source>
</evidence>
<dbReference type="Proteomes" id="UP001165063">
    <property type="component" value="Unassembled WGS sequence"/>
</dbReference>
<dbReference type="OrthoDB" id="10655436at2759"/>
<feature type="compositionally biased region" description="Basic and acidic residues" evidence="1">
    <location>
        <begin position="1"/>
        <end position="11"/>
    </location>
</feature>
<comment type="caution">
    <text evidence="2">The sequence shown here is derived from an EMBL/GenBank/DDBJ whole genome shotgun (WGS) entry which is preliminary data.</text>
</comment>
<gene>
    <name evidence="2" type="ORF">Amon01_000942200</name>
</gene>
<name>A0A9W6T2F4_AMBMO</name>
<feature type="region of interest" description="Disordered" evidence="1">
    <location>
        <begin position="1"/>
        <end position="23"/>
    </location>
</feature>
<feature type="compositionally biased region" description="Basic residues" evidence="1">
    <location>
        <begin position="197"/>
        <end position="211"/>
    </location>
</feature>
<organism evidence="2 3">
    <name type="scientific">Ambrosiozyma monospora</name>
    <name type="common">Yeast</name>
    <name type="synonym">Endomycopsis monosporus</name>
    <dbReference type="NCBI Taxonomy" id="43982"/>
    <lineage>
        <taxon>Eukaryota</taxon>
        <taxon>Fungi</taxon>
        <taxon>Dikarya</taxon>
        <taxon>Ascomycota</taxon>
        <taxon>Saccharomycotina</taxon>
        <taxon>Pichiomycetes</taxon>
        <taxon>Pichiales</taxon>
        <taxon>Pichiaceae</taxon>
        <taxon>Ambrosiozyma</taxon>
    </lineage>
</organism>
<dbReference type="AlphaFoldDB" id="A0A9W6T2F4"/>
<sequence>MRQHSRTDSRVSFKSSTTSISSTSSLKGKTKKILTQREIQTIVSYEFDKLQSKHLKIYGDLEQNISGNEDRINSLLIVSWINLSISHIDILKMLTQNETFDGFEMHDILVELFAYNYFILNHILPSLDAWKEEDIQTIGRLGLTSNSFCSIPDFQEELTMTMHECDELIKDAASASSTASTLDGDRGVNNDSYHSGQHNRAHSRNISRTRSGRSSSEEDVVSPMTSTLKQLNLRSGFSTPKPDSIALSNYRPSKYESLRNRLSERDIFPDDEIESSIADNDDSDEYINC</sequence>
<accession>A0A9W6T2F4</accession>
<proteinExistence type="predicted"/>
<protein>
    <submittedName>
        <fullName evidence="2">Unnamed protein product</fullName>
    </submittedName>
</protein>